<evidence type="ECO:0000313" key="6">
    <source>
        <dbReference type="Proteomes" id="UP000318571"/>
    </source>
</evidence>
<keyword evidence="1" id="KW-0677">Repeat</keyword>
<evidence type="ECO:0000256" key="1">
    <source>
        <dbReference type="ARBA" id="ARBA00022737"/>
    </source>
</evidence>
<comment type="caution">
    <text evidence="5">The sequence shown here is derived from an EMBL/GenBank/DDBJ whole genome shotgun (WGS) entry which is preliminary data.</text>
</comment>
<feature type="repeat" description="ANK" evidence="3">
    <location>
        <begin position="526"/>
        <end position="559"/>
    </location>
</feature>
<dbReference type="Pfam" id="PF12796">
    <property type="entry name" value="Ank_2"/>
    <property type="match status" value="5"/>
</dbReference>
<accession>A0A553P3T8</accession>
<protein>
    <submittedName>
        <fullName evidence="5">Uncharacterized protein</fullName>
    </submittedName>
</protein>
<feature type="repeat" description="ANK" evidence="3">
    <location>
        <begin position="594"/>
        <end position="626"/>
    </location>
</feature>
<organism evidence="5 6">
    <name type="scientific">Tigriopus californicus</name>
    <name type="common">Marine copepod</name>
    <dbReference type="NCBI Taxonomy" id="6832"/>
    <lineage>
        <taxon>Eukaryota</taxon>
        <taxon>Metazoa</taxon>
        <taxon>Ecdysozoa</taxon>
        <taxon>Arthropoda</taxon>
        <taxon>Crustacea</taxon>
        <taxon>Multicrustacea</taxon>
        <taxon>Hexanauplia</taxon>
        <taxon>Copepoda</taxon>
        <taxon>Harpacticoida</taxon>
        <taxon>Harpacticidae</taxon>
        <taxon>Tigriopus</taxon>
    </lineage>
</organism>
<dbReference type="PROSITE" id="PS50088">
    <property type="entry name" value="ANK_REPEAT"/>
    <property type="match status" value="15"/>
</dbReference>
<dbReference type="PANTHER" id="PTHR24198:SF192">
    <property type="entry name" value="SERINE_THREONINE-PROTEIN PHOSPHATASE 6 REGULATORY ANKYRIN REPEAT SUBUNIT A"/>
    <property type="match status" value="1"/>
</dbReference>
<dbReference type="PANTHER" id="PTHR24198">
    <property type="entry name" value="ANKYRIN REPEAT AND PROTEIN KINASE DOMAIN-CONTAINING PROTEIN"/>
    <property type="match status" value="1"/>
</dbReference>
<dbReference type="PROSITE" id="PS50297">
    <property type="entry name" value="ANK_REP_REGION"/>
    <property type="match status" value="15"/>
</dbReference>
<evidence type="ECO:0000256" key="4">
    <source>
        <dbReference type="SAM" id="MobiDB-lite"/>
    </source>
</evidence>
<feature type="repeat" description="ANK" evidence="3">
    <location>
        <begin position="356"/>
        <end position="389"/>
    </location>
</feature>
<dbReference type="Proteomes" id="UP000318571">
    <property type="component" value="Chromosome 7"/>
</dbReference>
<name>A0A553P3T8_TIGCA</name>
<proteinExistence type="predicted"/>
<dbReference type="SUPFAM" id="SSF48403">
    <property type="entry name" value="Ankyrin repeat"/>
    <property type="match status" value="4"/>
</dbReference>
<reference evidence="5 6" key="1">
    <citation type="journal article" date="2018" name="Nat. Ecol. Evol.">
        <title>Genomic signatures of mitonuclear coevolution across populations of Tigriopus californicus.</title>
        <authorList>
            <person name="Barreto F.S."/>
            <person name="Watson E.T."/>
            <person name="Lima T.G."/>
            <person name="Willett C.S."/>
            <person name="Edmands S."/>
            <person name="Li W."/>
            <person name="Burton R.S."/>
        </authorList>
    </citation>
    <scope>NUCLEOTIDE SEQUENCE [LARGE SCALE GENOMIC DNA]</scope>
    <source>
        <strain evidence="5 6">San Diego</strain>
    </source>
</reference>
<feature type="repeat" description="ANK" evidence="3">
    <location>
        <begin position="150"/>
        <end position="182"/>
    </location>
</feature>
<dbReference type="Pfam" id="PF00023">
    <property type="entry name" value="Ank"/>
    <property type="match status" value="1"/>
</dbReference>
<dbReference type="Pfam" id="PF13637">
    <property type="entry name" value="Ank_4"/>
    <property type="match status" value="2"/>
</dbReference>
<feature type="repeat" description="ANK" evidence="3">
    <location>
        <begin position="290"/>
        <end position="322"/>
    </location>
</feature>
<dbReference type="PRINTS" id="PR01415">
    <property type="entry name" value="ANKYRIN"/>
</dbReference>
<feature type="repeat" description="ANK" evidence="3">
    <location>
        <begin position="390"/>
        <end position="422"/>
    </location>
</feature>
<dbReference type="SMART" id="SM00248">
    <property type="entry name" value="ANK"/>
    <property type="match status" value="24"/>
</dbReference>
<feature type="repeat" description="ANK" evidence="3">
    <location>
        <begin position="84"/>
        <end position="116"/>
    </location>
</feature>
<feature type="repeat" description="ANK" evidence="3">
    <location>
        <begin position="630"/>
        <end position="662"/>
    </location>
</feature>
<dbReference type="AlphaFoldDB" id="A0A553P3T8"/>
<dbReference type="InterPro" id="IPR002110">
    <property type="entry name" value="Ankyrin_rpt"/>
</dbReference>
<feature type="repeat" description="ANK" evidence="3">
    <location>
        <begin position="733"/>
        <end position="765"/>
    </location>
</feature>
<dbReference type="EMBL" id="VCGU01000008">
    <property type="protein sequence ID" value="TRY72355.1"/>
    <property type="molecule type" value="Genomic_DNA"/>
</dbReference>
<dbReference type="Gene3D" id="1.25.40.20">
    <property type="entry name" value="Ankyrin repeat-containing domain"/>
    <property type="match status" value="7"/>
</dbReference>
<feature type="repeat" description="ANK" evidence="3">
    <location>
        <begin position="216"/>
        <end position="248"/>
    </location>
</feature>
<evidence type="ECO:0000256" key="3">
    <source>
        <dbReference type="PROSITE-ProRule" id="PRU00023"/>
    </source>
</evidence>
<dbReference type="STRING" id="6832.A0A553P3T8"/>
<feature type="compositionally biased region" description="Polar residues" evidence="4">
    <location>
        <begin position="953"/>
        <end position="970"/>
    </location>
</feature>
<gene>
    <name evidence="5" type="ORF">TCAL_03404</name>
</gene>
<keyword evidence="6" id="KW-1185">Reference proteome</keyword>
<feature type="region of interest" description="Disordered" evidence="4">
    <location>
        <begin position="943"/>
        <end position="970"/>
    </location>
</feature>
<feature type="repeat" description="ANK" evidence="3">
    <location>
        <begin position="323"/>
        <end position="355"/>
    </location>
</feature>
<feature type="repeat" description="ANK" evidence="3">
    <location>
        <begin position="861"/>
        <end position="893"/>
    </location>
</feature>
<feature type="repeat" description="ANK" evidence="3">
    <location>
        <begin position="560"/>
        <end position="592"/>
    </location>
</feature>
<evidence type="ECO:0000313" key="5">
    <source>
        <dbReference type="EMBL" id="TRY72355.1"/>
    </source>
</evidence>
<dbReference type="OMA" id="VKNNDQW"/>
<dbReference type="InterPro" id="IPR036770">
    <property type="entry name" value="Ankyrin_rpt-contain_sf"/>
</dbReference>
<sequence length="970" mass="106759">MGPLLHLQDQNPLIVSIFNGDFPSVEKWLETHAHPAEEMDKLVDADKRHPIHAAAFIDQSDILEALIVATENSGHSKVNVKDAKWLTPLHRACRSSAEYSVEVLLTHNADVNARDRCWQTPAHVAAANNAVRCMELLVPRVSNINITDRTGRTCLHLAAYFGHYEMVETLLQLSGTVNHTDKRDRRPIHWAAFRGHEEVVRLLVQHNAGIEVPDKDKNTPLHAAAAAGFDLVVQILLDFKANPEAVNKVHHYLTIMWLPIHLCASSTHGEGCLLLILDHDSSQVREASNDGKTPLLNATLHGRLPRVLHLIRHGAELNVRDKKRQTALHLAAKFGHEAIIGRLLDMNANPLVKEENGRTPLHLSAQNGHLETCRQLSILPKVDLNTKDANGMTCLHLCAFKENADCLKCLIDAGADIHIKDKFGRTALHYASVKGWFQCVHHLVTAGCSVDCADHDQITPLMLATLSDSEAKCVEYLLVQKANGLLKDHQDLNVLHYAAAAGNSEALTQIFEYTQFGRGDFLSSKLGVTPIHLAAKSGHTDSVIVLLGSQAQGPNDRDSKGRTALHFAARHGHLKCLEFLLAKGALVGVQDDVQGRNPVHEAAENGEVDCLLKLLEHTEDFSVVEAKDKMGRTPLMLAAEKGHSDMVEKLLVNGSSVATMDLNLRTPMFYAVFQGMERTTELLLKREANILQVDRLKKSVFHIAAAAGQISVLGLLVESLDEPTAVNTMLDQEGFTPLHWAALKGHEICVEYLTQRMTDQDILPTQFSPVHCAVHNRSDTCLVVLLNKFDSQTIANLRDDHQRTPLHIAELLLKHEAKLDETDPKGNTALHHACKTSDPLALAILKACSSNQDIINMQNVEGQSALHLTGANGFVESTDFLVSHGASVTLVDNRGYTPVLACAPNDNVALCLATMFAEYLKCPLSDTRRSIASLAVNHIQMNHQHQNQRDSSDSTFLVSTPKQLPNSSQN</sequence>
<feature type="repeat" description="ANK" evidence="3">
    <location>
        <begin position="183"/>
        <end position="215"/>
    </location>
</feature>
<evidence type="ECO:0000256" key="2">
    <source>
        <dbReference type="ARBA" id="ARBA00023043"/>
    </source>
</evidence>
<keyword evidence="2 3" id="KW-0040">ANK repeat</keyword>
<feature type="repeat" description="ANK" evidence="3">
    <location>
        <begin position="423"/>
        <end position="455"/>
    </location>
</feature>